<feature type="domain" description="Rad50/SbcC-type AAA" evidence="1">
    <location>
        <begin position="7"/>
        <end position="88"/>
    </location>
</feature>
<evidence type="ECO:0000259" key="1">
    <source>
        <dbReference type="Pfam" id="PF13476"/>
    </source>
</evidence>
<dbReference type="GO" id="GO:0006302">
    <property type="term" value="P:double-strand break repair"/>
    <property type="evidence" value="ECO:0007669"/>
    <property type="project" value="InterPro"/>
</dbReference>
<evidence type="ECO:0000313" key="3">
    <source>
        <dbReference type="Proteomes" id="UP000664800"/>
    </source>
</evidence>
<protein>
    <submittedName>
        <fullName evidence="2">AAA family ATPase</fullName>
    </submittedName>
</protein>
<accession>A0A8I1ST13</accession>
<name>A0A8I1ST13_THIA3</name>
<dbReference type="AlphaFoldDB" id="A0A8I1ST13"/>
<organism evidence="2 3">
    <name type="scientific">Thiomonas arsenitoxydans (strain DSM 22701 / CIP 110005 / 3As)</name>
    <dbReference type="NCBI Taxonomy" id="426114"/>
    <lineage>
        <taxon>Bacteria</taxon>
        <taxon>Pseudomonadati</taxon>
        <taxon>Pseudomonadota</taxon>
        <taxon>Betaproteobacteria</taxon>
        <taxon>Burkholderiales</taxon>
        <taxon>Thiomonas</taxon>
    </lineage>
</organism>
<dbReference type="Gene3D" id="3.40.50.300">
    <property type="entry name" value="P-loop containing nucleotide triphosphate hydrolases"/>
    <property type="match status" value="1"/>
</dbReference>
<gene>
    <name evidence="2" type="ORF">J0I24_01615</name>
</gene>
<dbReference type="Pfam" id="PF13476">
    <property type="entry name" value="AAA_23"/>
    <property type="match status" value="1"/>
</dbReference>
<reference evidence="2" key="1">
    <citation type="submission" date="2021-02" db="EMBL/GenBank/DDBJ databases">
        <title>Thiocyanate and organic carbon inputs drive convergent selection for specific autotrophic Afipia and Thiobacillus strains within complex microbiomes.</title>
        <authorList>
            <person name="Huddy R.J."/>
            <person name="Sachdeva R."/>
            <person name="Kadzinga F."/>
            <person name="Kantor R.S."/>
            <person name="Harrison S.T.L."/>
            <person name="Banfield J.F."/>
        </authorList>
    </citation>
    <scope>NUCLEOTIDE SEQUENCE</scope>
    <source>
        <strain evidence="2">SCN18_13_7_16_R3_B_64_19</strain>
    </source>
</reference>
<sequence>MTAKFDSLTVCGFRSCGADPQTLKCGAALTIVGGTNSQGKTSLAEAFEFLLTGRIVRRELTASAQDEFADALRNAHLDAGKPVYVEADVIDTAGTAHKLRRELGWAPARSFLASSTKAPRR</sequence>
<evidence type="ECO:0000313" key="2">
    <source>
        <dbReference type="EMBL" id="MBN8742985.1"/>
    </source>
</evidence>
<comment type="caution">
    <text evidence="2">The sequence shown here is derived from an EMBL/GenBank/DDBJ whole genome shotgun (WGS) entry which is preliminary data.</text>
</comment>
<dbReference type="EMBL" id="JAFKMR010000010">
    <property type="protein sequence ID" value="MBN8742985.1"/>
    <property type="molecule type" value="Genomic_DNA"/>
</dbReference>
<dbReference type="Proteomes" id="UP000664800">
    <property type="component" value="Unassembled WGS sequence"/>
</dbReference>
<proteinExistence type="predicted"/>
<dbReference type="RefSeq" id="WP_423837792.1">
    <property type="nucleotide sequence ID" value="NZ_JAFKMR010000010.1"/>
</dbReference>
<dbReference type="GO" id="GO:0016887">
    <property type="term" value="F:ATP hydrolysis activity"/>
    <property type="evidence" value="ECO:0007669"/>
    <property type="project" value="InterPro"/>
</dbReference>
<dbReference type="InterPro" id="IPR027417">
    <property type="entry name" value="P-loop_NTPase"/>
</dbReference>
<dbReference type="InterPro" id="IPR038729">
    <property type="entry name" value="Rad50/SbcC_AAA"/>
</dbReference>